<name>A0A1B6I1D6_9HEMI</name>
<feature type="non-terminal residue" evidence="2">
    <location>
        <position position="1"/>
    </location>
</feature>
<feature type="compositionally biased region" description="Acidic residues" evidence="1">
    <location>
        <begin position="1"/>
        <end position="18"/>
    </location>
</feature>
<feature type="region of interest" description="Disordered" evidence="1">
    <location>
        <begin position="1"/>
        <end position="31"/>
    </location>
</feature>
<evidence type="ECO:0000313" key="2">
    <source>
        <dbReference type="EMBL" id="JAS80685.1"/>
    </source>
</evidence>
<sequence length="137" mass="15673">KIEEEEFVEEQSFEENEEDLRLPLSPTSDPLHVPDNLQMDSSHSVILKDGKSATKPVQNMAALLARRNRLQWTTGPVEERLHGRHFIAKKPRYYRCIVCSKKGLRRETNFACKNCAGNPSLHPDTCFEESHTKVLVA</sequence>
<protein>
    <submittedName>
        <fullName evidence="2">Uncharacterized protein</fullName>
    </submittedName>
</protein>
<dbReference type="AlphaFoldDB" id="A0A1B6I1D6"/>
<organism evidence="2">
    <name type="scientific">Homalodisca liturata</name>
    <dbReference type="NCBI Taxonomy" id="320908"/>
    <lineage>
        <taxon>Eukaryota</taxon>
        <taxon>Metazoa</taxon>
        <taxon>Ecdysozoa</taxon>
        <taxon>Arthropoda</taxon>
        <taxon>Hexapoda</taxon>
        <taxon>Insecta</taxon>
        <taxon>Pterygota</taxon>
        <taxon>Neoptera</taxon>
        <taxon>Paraneoptera</taxon>
        <taxon>Hemiptera</taxon>
        <taxon>Auchenorrhyncha</taxon>
        <taxon>Membracoidea</taxon>
        <taxon>Cicadellidae</taxon>
        <taxon>Cicadellinae</taxon>
        <taxon>Proconiini</taxon>
        <taxon>Homalodisca</taxon>
    </lineage>
</organism>
<gene>
    <name evidence="2" type="ORF">g.29647</name>
</gene>
<evidence type="ECO:0000256" key="1">
    <source>
        <dbReference type="SAM" id="MobiDB-lite"/>
    </source>
</evidence>
<proteinExistence type="predicted"/>
<reference evidence="2" key="1">
    <citation type="submission" date="2015-11" db="EMBL/GenBank/DDBJ databases">
        <title>De novo transcriptome assembly of four potential Pierce s Disease insect vectors from Arizona vineyards.</title>
        <authorList>
            <person name="Tassone E.E."/>
        </authorList>
    </citation>
    <scope>NUCLEOTIDE SEQUENCE</scope>
</reference>
<dbReference type="EMBL" id="GECU01027021">
    <property type="protein sequence ID" value="JAS80685.1"/>
    <property type="molecule type" value="Transcribed_RNA"/>
</dbReference>
<accession>A0A1B6I1D6</accession>